<feature type="non-terminal residue" evidence="2">
    <location>
        <position position="1"/>
    </location>
</feature>
<keyword evidence="1" id="KW-1133">Transmembrane helix</keyword>
<dbReference type="AlphaFoldDB" id="A0A2G9U1S0"/>
<feature type="non-terminal residue" evidence="2">
    <location>
        <position position="214"/>
    </location>
</feature>
<dbReference type="Proteomes" id="UP000230423">
    <property type="component" value="Unassembled WGS sequence"/>
</dbReference>
<name>A0A2G9U1S0_TELCI</name>
<protein>
    <submittedName>
        <fullName evidence="2">Uncharacterized protein</fullName>
    </submittedName>
</protein>
<organism evidence="2 3">
    <name type="scientific">Teladorsagia circumcincta</name>
    <name type="common">Brown stomach worm</name>
    <name type="synonym">Ostertagia circumcincta</name>
    <dbReference type="NCBI Taxonomy" id="45464"/>
    <lineage>
        <taxon>Eukaryota</taxon>
        <taxon>Metazoa</taxon>
        <taxon>Ecdysozoa</taxon>
        <taxon>Nematoda</taxon>
        <taxon>Chromadorea</taxon>
        <taxon>Rhabditida</taxon>
        <taxon>Rhabditina</taxon>
        <taxon>Rhabditomorpha</taxon>
        <taxon>Strongyloidea</taxon>
        <taxon>Trichostrongylidae</taxon>
        <taxon>Teladorsagia</taxon>
    </lineage>
</organism>
<feature type="transmembrane region" description="Helical" evidence="1">
    <location>
        <begin position="110"/>
        <end position="130"/>
    </location>
</feature>
<keyword evidence="3" id="KW-1185">Reference proteome</keyword>
<dbReference type="OrthoDB" id="5862512at2759"/>
<evidence type="ECO:0000313" key="3">
    <source>
        <dbReference type="Proteomes" id="UP000230423"/>
    </source>
</evidence>
<accession>A0A2G9U1S0</accession>
<evidence type="ECO:0000256" key="1">
    <source>
        <dbReference type="SAM" id="Phobius"/>
    </source>
</evidence>
<keyword evidence="1" id="KW-0812">Transmembrane</keyword>
<proteinExistence type="predicted"/>
<reference evidence="2 3" key="1">
    <citation type="submission" date="2015-09" db="EMBL/GenBank/DDBJ databases">
        <title>Draft genome of the parasitic nematode Teladorsagia circumcincta isolate WARC Sus (inbred).</title>
        <authorList>
            <person name="Mitreva M."/>
        </authorList>
    </citation>
    <scope>NUCLEOTIDE SEQUENCE [LARGE SCALE GENOMIC DNA]</scope>
    <source>
        <strain evidence="2 3">S</strain>
    </source>
</reference>
<dbReference type="EMBL" id="KZ350102">
    <property type="protein sequence ID" value="PIO64221.1"/>
    <property type="molecule type" value="Genomic_DNA"/>
</dbReference>
<keyword evidence="1" id="KW-0472">Membrane</keyword>
<sequence length="214" mass="24167">YGGLALGYQNPNVPFDYGVGKRRSLRKLAVRHVSKILFDTRAFHSQPVHLNLWHNSLLRAAINRSGKHVNPGAYAIRLTNHPLPTGMVTFNVKRIIIGMPMYKSLENIEAFAVLMALFGMSSILMVYALFGLDSPDLAYADEVTRDLFVVFPPFSLGRGILDTVLNDYYNRKFRGPPPLEVQAQEEETVTAERRRVRIPDQVVRNVLTVDSLEV</sequence>
<evidence type="ECO:0000313" key="2">
    <source>
        <dbReference type="EMBL" id="PIO64221.1"/>
    </source>
</evidence>
<gene>
    <name evidence="2" type="ORF">TELCIR_14158</name>
</gene>